<keyword evidence="1" id="KW-0472">Membrane</keyword>
<gene>
    <name evidence="2" type="ORF">DFK10_02470</name>
</gene>
<keyword evidence="1" id="KW-1133">Transmembrane helix</keyword>
<dbReference type="Proteomes" id="UP000245293">
    <property type="component" value="Unassembled WGS sequence"/>
</dbReference>
<dbReference type="AlphaFoldDB" id="A0A2V1P9X4"/>
<sequence length="295" mass="33061">MKHASILTRFGRALFRERRRALYVFILWIIALLVGLRLQGNVALPTGIWVAGSVVTALLFALVSWLVSAAMRYIRAMAPILPLLVLQVGLAQLGLFDGLVPGRPELGGTLAWIVPLCLYVLALNLPVTRRFGRRRATYDVRCRTTLPAWLLYDGLVGRLGHEAALAEGDMIRAFEAHPDDPSRIRVIEKLNRKLEIEEHRTILSQDPPRSCLYEFVHANRLDAPEANAGSVAYDIKDLGSKRQVTMCVTFNNASLATRLFEWLDDHQGKQLDRRVALLEKRVKAKGSSLESEVFA</sequence>
<evidence type="ECO:0000313" key="2">
    <source>
        <dbReference type="EMBL" id="PWG18137.1"/>
    </source>
</evidence>
<evidence type="ECO:0000256" key="1">
    <source>
        <dbReference type="SAM" id="Phobius"/>
    </source>
</evidence>
<reference evidence="3" key="1">
    <citation type="submission" date="2018-05" db="EMBL/GenBank/DDBJ databases">
        <authorList>
            <person name="Du Z."/>
            <person name="Wang X."/>
        </authorList>
    </citation>
    <scope>NUCLEOTIDE SEQUENCE [LARGE SCALE GENOMIC DNA]</scope>
    <source>
        <strain evidence="3">WDS4C29</strain>
    </source>
</reference>
<name>A0A2V1P9X4_9RHOB</name>
<comment type="caution">
    <text evidence="2">The sequence shown here is derived from an EMBL/GenBank/DDBJ whole genome shotgun (WGS) entry which is preliminary data.</text>
</comment>
<protein>
    <submittedName>
        <fullName evidence="2">Uncharacterized protein</fullName>
    </submittedName>
</protein>
<dbReference type="RefSeq" id="WP_109386228.1">
    <property type="nucleotide sequence ID" value="NZ_QETF01000002.1"/>
</dbReference>
<feature type="transmembrane region" description="Helical" evidence="1">
    <location>
        <begin position="106"/>
        <end position="125"/>
    </location>
</feature>
<feature type="transmembrane region" description="Helical" evidence="1">
    <location>
        <begin position="80"/>
        <end position="100"/>
    </location>
</feature>
<dbReference type="EMBL" id="QETF01000002">
    <property type="protein sequence ID" value="PWG18137.1"/>
    <property type="molecule type" value="Genomic_DNA"/>
</dbReference>
<organism evidence="2 3">
    <name type="scientific">Salibaculum griseiflavum</name>
    <dbReference type="NCBI Taxonomy" id="1914409"/>
    <lineage>
        <taxon>Bacteria</taxon>
        <taxon>Pseudomonadati</taxon>
        <taxon>Pseudomonadota</taxon>
        <taxon>Alphaproteobacteria</taxon>
        <taxon>Rhodobacterales</taxon>
        <taxon>Roseobacteraceae</taxon>
        <taxon>Salibaculum</taxon>
    </lineage>
</organism>
<accession>A0A2V1P9X4</accession>
<feature type="transmembrane region" description="Helical" evidence="1">
    <location>
        <begin position="21"/>
        <end position="40"/>
    </location>
</feature>
<keyword evidence="3" id="KW-1185">Reference proteome</keyword>
<proteinExistence type="predicted"/>
<feature type="transmembrane region" description="Helical" evidence="1">
    <location>
        <begin position="46"/>
        <end position="68"/>
    </location>
</feature>
<keyword evidence="1" id="KW-0812">Transmembrane</keyword>
<evidence type="ECO:0000313" key="3">
    <source>
        <dbReference type="Proteomes" id="UP000245293"/>
    </source>
</evidence>